<evidence type="ECO:0000313" key="5">
    <source>
        <dbReference type="Proteomes" id="UP000271426"/>
    </source>
</evidence>
<dbReference type="NCBIfam" id="NF001943">
    <property type="entry name" value="PRK00724.1-2"/>
    <property type="match status" value="1"/>
</dbReference>
<dbReference type="Gene3D" id="3.40.140.10">
    <property type="entry name" value="Cytidine Deaminase, domain 2"/>
    <property type="match status" value="1"/>
</dbReference>
<dbReference type="Gene3D" id="3.10.20.10">
    <property type="match status" value="1"/>
</dbReference>
<dbReference type="EMBL" id="CP033898">
    <property type="protein sequence ID" value="AZA09969.1"/>
    <property type="molecule type" value="Genomic_DNA"/>
</dbReference>
<dbReference type="PANTHER" id="PTHR30592:SF1">
    <property type="entry name" value="SULFUR CARRIER PROTEIN FDHD"/>
    <property type="match status" value="1"/>
</dbReference>
<dbReference type="GO" id="GO:0097163">
    <property type="term" value="F:sulfur carrier activity"/>
    <property type="evidence" value="ECO:0007669"/>
    <property type="project" value="UniProtKB-UniRule"/>
</dbReference>
<dbReference type="RefSeq" id="WP_123960837.1">
    <property type="nucleotide sequence ID" value="NZ_CP033898.1"/>
</dbReference>
<evidence type="ECO:0000313" key="4">
    <source>
        <dbReference type="EMBL" id="AZA09969.1"/>
    </source>
</evidence>
<proteinExistence type="inferred from homology"/>
<dbReference type="PANTHER" id="PTHR30592">
    <property type="entry name" value="FORMATE DEHYDROGENASE"/>
    <property type="match status" value="1"/>
</dbReference>
<dbReference type="KEGG" id="cpso:CPPEL_09330"/>
<keyword evidence="2 3" id="KW-0501">Molybdenum cofactor biosynthesis</keyword>
<evidence type="ECO:0000256" key="2">
    <source>
        <dbReference type="ARBA" id="ARBA00023150"/>
    </source>
</evidence>
<dbReference type="Proteomes" id="UP000271426">
    <property type="component" value="Chromosome"/>
</dbReference>
<comment type="subcellular location">
    <subcellularLocation>
        <location evidence="3">Cytoplasm</location>
    </subcellularLocation>
</comment>
<accession>A0A3G6IW11</accession>
<dbReference type="InterPro" id="IPR003786">
    <property type="entry name" value="FdhD"/>
</dbReference>
<comment type="function">
    <text evidence="3">Required for formate dehydrogenase (FDH) activity. Acts as a sulfur carrier protein that transfers sulfur from IscS to the molybdenum cofactor prior to its insertion into FDH.</text>
</comment>
<feature type="active site" description="Cysteine persulfide intermediate" evidence="3">
    <location>
        <position position="120"/>
    </location>
</feature>
<keyword evidence="5" id="KW-1185">Reference proteome</keyword>
<dbReference type="GO" id="GO:0006777">
    <property type="term" value="P:Mo-molybdopterin cofactor biosynthetic process"/>
    <property type="evidence" value="ECO:0007669"/>
    <property type="project" value="UniProtKB-UniRule"/>
</dbReference>
<gene>
    <name evidence="3" type="primary">fdhD</name>
    <name evidence="4" type="ORF">CPPEL_09330</name>
</gene>
<dbReference type="PIRSF" id="PIRSF015626">
    <property type="entry name" value="FdhD"/>
    <property type="match status" value="1"/>
</dbReference>
<name>A0A3G6IW11_9CORY</name>
<sequence>MGRLSRNIAVSKFSLVDAPAPHVERRADAVAVEEPLEVRIGGEVVASTMRTPGHDIEWLHGYLFAEGLIRSASDIAEARYCAGSTADGVNTYNVLEVDLRPGVRAPGLEHIRIRPGTSACGVCGSSSMYAVLNRVPAKLCPPPLSAEQIAAMPQILRKQQKLFRRTGGVHAAGIFNAQGELELLREDVGRHNAADKVIGALLMDDALPAKDKVLVMSSRASFELVQKAALAGIPALVAVSAATSLAVDLARASGMILAGFVRDDRLNLYAGELDCSAP</sequence>
<protein>
    <recommendedName>
        <fullName evidence="3">Sulfur carrier protein FdhD</fullName>
    </recommendedName>
</protein>
<dbReference type="SUPFAM" id="SSF53927">
    <property type="entry name" value="Cytidine deaminase-like"/>
    <property type="match status" value="1"/>
</dbReference>
<dbReference type="GO" id="GO:0005737">
    <property type="term" value="C:cytoplasm"/>
    <property type="evidence" value="ECO:0007669"/>
    <property type="project" value="UniProtKB-SubCell"/>
</dbReference>
<evidence type="ECO:0000256" key="1">
    <source>
        <dbReference type="ARBA" id="ARBA00022490"/>
    </source>
</evidence>
<dbReference type="OrthoDB" id="3197277at2"/>
<evidence type="ECO:0000256" key="3">
    <source>
        <dbReference type="HAMAP-Rule" id="MF_00187"/>
    </source>
</evidence>
<dbReference type="InterPro" id="IPR016193">
    <property type="entry name" value="Cytidine_deaminase-like"/>
</dbReference>
<reference evidence="4 5" key="1">
    <citation type="submission" date="2018-11" db="EMBL/GenBank/DDBJ databases">
        <authorList>
            <person name="Kleinhagauer T."/>
            <person name="Glaeser S.P."/>
            <person name="Spergser J."/>
            <person name="Ruckert C."/>
            <person name="Kaempfer P."/>
            <person name="Busse H.-J."/>
        </authorList>
    </citation>
    <scope>NUCLEOTIDE SEQUENCE [LARGE SCALE GENOMIC DNA]</scope>
    <source>
        <strain evidence="4 5">812CH</strain>
    </source>
</reference>
<dbReference type="HAMAP" id="MF_00187">
    <property type="entry name" value="FdhD"/>
    <property type="match status" value="1"/>
</dbReference>
<comment type="similarity">
    <text evidence="3">Belongs to the FdhD family.</text>
</comment>
<keyword evidence="1 3" id="KW-0963">Cytoplasm</keyword>
<dbReference type="NCBIfam" id="TIGR00129">
    <property type="entry name" value="fdhD_narQ"/>
    <property type="match status" value="1"/>
</dbReference>
<dbReference type="Pfam" id="PF02634">
    <property type="entry name" value="FdhD-NarQ"/>
    <property type="match status" value="1"/>
</dbReference>
<feature type="binding site" evidence="3">
    <location>
        <begin position="260"/>
        <end position="265"/>
    </location>
    <ligand>
        <name>Mo-bis(molybdopterin guanine dinucleotide)</name>
        <dbReference type="ChEBI" id="CHEBI:60539"/>
    </ligand>
</feature>
<dbReference type="AlphaFoldDB" id="A0A3G6IW11"/>
<dbReference type="GO" id="GO:0016783">
    <property type="term" value="F:sulfurtransferase activity"/>
    <property type="evidence" value="ECO:0007669"/>
    <property type="project" value="InterPro"/>
</dbReference>
<organism evidence="4 5">
    <name type="scientific">Corynebacterium pseudopelargi</name>
    <dbReference type="NCBI Taxonomy" id="2080757"/>
    <lineage>
        <taxon>Bacteria</taxon>
        <taxon>Bacillati</taxon>
        <taxon>Actinomycetota</taxon>
        <taxon>Actinomycetes</taxon>
        <taxon>Mycobacteriales</taxon>
        <taxon>Corynebacteriaceae</taxon>
        <taxon>Corynebacterium</taxon>
    </lineage>
</organism>